<feature type="region of interest" description="Disordered" evidence="3">
    <location>
        <begin position="1049"/>
        <end position="1106"/>
    </location>
</feature>
<dbReference type="GO" id="GO:0045332">
    <property type="term" value="P:phospholipid translocation"/>
    <property type="evidence" value="ECO:0007669"/>
    <property type="project" value="TreeGrafter"/>
</dbReference>
<feature type="transmembrane region" description="Helical" evidence="4">
    <location>
        <begin position="288"/>
        <end position="310"/>
    </location>
</feature>
<feature type="transmembrane region" description="Helical" evidence="4">
    <location>
        <begin position="1821"/>
        <end position="1844"/>
    </location>
</feature>
<comment type="subcellular location">
    <subcellularLocation>
        <location evidence="1">Endomembrane system</location>
    </subcellularLocation>
</comment>
<evidence type="ECO:0000313" key="6">
    <source>
        <dbReference type="Proteomes" id="UP000196402"/>
    </source>
</evidence>
<dbReference type="VEuPathDB" id="PlasmoDB:PVX_117035"/>
<feature type="compositionally biased region" description="Gly residues" evidence="3">
    <location>
        <begin position="1056"/>
        <end position="1067"/>
    </location>
</feature>
<feature type="transmembrane region" description="Helical" evidence="4">
    <location>
        <begin position="1787"/>
        <end position="1809"/>
    </location>
</feature>
<dbReference type="PANTHER" id="PTHR24092:SF180">
    <property type="entry name" value="PHOSPHOLIPID-TRANSPORTING ATPASE DNF1-RELATED"/>
    <property type="match status" value="1"/>
</dbReference>
<dbReference type="eggNOG" id="KOG0206">
    <property type="taxonomic scope" value="Eukaryota"/>
</dbReference>
<dbReference type="Gene3D" id="3.40.50.1000">
    <property type="entry name" value="HAD superfamily/HAD-like"/>
    <property type="match status" value="1"/>
</dbReference>
<keyword evidence="2" id="KW-0813">Transport</keyword>
<reference evidence="5 6" key="1">
    <citation type="submission" date="2016-07" db="EMBL/GenBank/DDBJ databases">
        <authorList>
            <consortium name="Pathogen Informatics"/>
        </authorList>
    </citation>
    <scope>NUCLEOTIDE SEQUENCE [LARGE SCALE GENOMIC DNA]</scope>
</reference>
<dbReference type="InterPro" id="IPR036412">
    <property type="entry name" value="HAD-like_sf"/>
</dbReference>
<feature type="transmembrane region" description="Helical" evidence="4">
    <location>
        <begin position="322"/>
        <end position="338"/>
    </location>
</feature>
<feature type="region of interest" description="Disordered" evidence="3">
    <location>
        <begin position="1456"/>
        <end position="1486"/>
    </location>
</feature>
<dbReference type="SUPFAM" id="SSF56784">
    <property type="entry name" value="HAD-like"/>
    <property type="match status" value="1"/>
</dbReference>
<feature type="transmembrane region" description="Helical" evidence="4">
    <location>
        <begin position="653"/>
        <end position="671"/>
    </location>
</feature>
<sequence length="1891" mass="215097">MHLNIKDIAMNMQREEKKKKKKKKKKFLNKLKSFFHILRTKFWNVGRCKRNRRVSILYYNDDEYISENKSNIIVRVFLSPVWSFLRNKTKATIGRLLKWGGFFYIWENAALFLPFQNGRNRKKTKDLEEEQNQAILRKLDRCVFLYPITDNLSNKHMIQICKNYLTNMLFYVHNWGSTNGEVNYKECKEIAKMKKLFIHKVNNLKAFNAENNLYISDDSLINKIMVRDSRATHHHYHRNEMKEASNFCKIRKYEQECVKTCYIPNGNPLRSSNNGEYICMHYKNRHQLIFRVIINRLGTFYFFVFFTSFLLQQMYHFRTNNYTYFALSFFVLFFFSSLKDLHTIAQRIGTERGVNAKMCRRVTPVGLVNVPCAEVKVGDVLYLEENEESPADMVLLKCSHDDVYVCSKNLDGKTDLKMRKSLLLTSYLPNIYDMFRLKIKVMIEKPHKRLDKMNGLFILSNYHSFVKSMYSDLACLQNTFFKSATGKFHHASEVFNYLIEDTYIEKAYKCVDFLIRRSAVPFGEPSVGGAFTSPPPEGSTTTPAGGIATNGKATHLDRTPSNDFVNRGAEPQDTHFENYISKFHSQSSSPIVGDESEENYKEQIGTENVIWCGSKIVRGKVYGLVAYAGADKKTSILVSRAKNISEGECKAKWRALQMWLFLVLSVCLYLCLQEERPLGTSPLISFVRYFLLLLPYTPYVNNMYAYLMSKISFYMLRKRKAIPKFSLLNFDIVDRISSTSFLLCDKEEVVSGEGLKLRGVHFLLGELEDKSGGRSGGRNGERCGGRNGDRSGGRIGDGSDDRKGNLPYWRCLLQALLNLVDFNPYLCAPPTEGPQKNGALLKNIDRYGLPLGGRNKGDKTDKLYRTIISDILNYTTDKSNKIFLTLLCMLFCNVAMVSGRGVKKKNEKERTLHSKWDSIYSPCLEESIFINFVKSCGMDVFRKDDSKIAVGILTPTITHNKKGKNETHSVGKNSRDKGREKNVCNGSNERSSERRGKKKKKKKNYEQVRQKCWNFKNSLQNGGIFKMSNVAEKVDRGEVKCERFHVGNNEWEERPGGSGDSGSGRRGGLSDEFSGGYNSGCGKGRAARNGRRERCRPGSGDQKGKNKRVKTYNFDMIDALSLDCNGQVICTLISYNEKIFYLVKGPGEKIANMLSCERGKKKLRSISRPFCAKGFRVVVFACREVAQNELDEYKRVSSEQGKKLFFKNVFASNVDVLAIATLKDGINANAKKCMDLFKRAKIKTWILSGEKKDSVIATSTSLQLLNERNYVCHLSRRRLTRMVRSRMGTLHTLQSSPLSGIYTSCDFHLGAPSPSGGLTLRRGTLPMCNICNADYGRCDHNEYLMQTNRSSHKLVLPRPDAIHEMCASNGRVNTGEVDNNQTANCFGAELEPTGQTCGDTNSVFFHPPVGTVQPKRAAKKISPREDGALSNALSEMLHQFSCPFGEAEKKGKLEGGSVQFGRESPADKQNEQHLDRTSDTQRNPRKVPPLQNCVYIVKGDIIDYYLKHGKREFMRALTLSRCALFYDCNSIQKGKIARCLRSAADGKHGGGLICSVGNHAKDLNMFNEADIAIRVNKHSGTNVSNLYADMEVQSFEDLSCIFFLYGYRISENVHSLVVASYYRGFTFLFLQFFFSYFFASWLSILSSICLLTFFAFLFIITFVTIATTQNDDAWVGHSGGANYHLLRRNALRRGDLQGRLFSLKWLCAAMWVALYQAFVLFMRGYCADYGWGGLPSCANPLGRLPTLQDHRYLLGVHNEMYVFPPLFITHLLHSLLFLPAAKRNSYFLLLAALFILFLIAHKMVLSALHHSHLAYFFKFDFAFFAYTAVTLGIVNVPIVIYYVFLKCTAWGAKSAVRHMKRSFESLCSGAHQIVHIGSVSSSLDAVPSFCE</sequence>
<dbReference type="EMBL" id="LT615250">
    <property type="protein sequence ID" value="SCO68761.1"/>
    <property type="molecule type" value="Genomic_DNA"/>
</dbReference>
<feature type="region of interest" description="Disordered" evidence="3">
    <location>
        <begin position="771"/>
        <end position="799"/>
    </location>
</feature>
<evidence type="ECO:0000256" key="1">
    <source>
        <dbReference type="ARBA" id="ARBA00004308"/>
    </source>
</evidence>
<dbReference type="InterPro" id="IPR023214">
    <property type="entry name" value="HAD_sf"/>
</dbReference>
<dbReference type="GO" id="GO:0140326">
    <property type="term" value="F:ATPase-coupled intramembrane lipid transporter activity"/>
    <property type="evidence" value="ECO:0007669"/>
    <property type="project" value="TreeGrafter"/>
</dbReference>
<feature type="transmembrane region" description="Helical" evidence="4">
    <location>
        <begin position="1644"/>
        <end position="1666"/>
    </location>
</feature>
<name>A0A1G4H1X2_PLAVI</name>
<dbReference type="eggNOG" id="KOG0210">
    <property type="taxonomic scope" value="Eukaryota"/>
</dbReference>
<organism evidence="5 6">
    <name type="scientific">Plasmodium vivax</name>
    <name type="common">malaria parasite P. vivax</name>
    <dbReference type="NCBI Taxonomy" id="5855"/>
    <lineage>
        <taxon>Eukaryota</taxon>
        <taxon>Sar</taxon>
        <taxon>Alveolata</taxon>
        <taxon>Apicomplexa</taxon>
        <taxon>Aconoidasida</taxon>
        <taxon>Haemosporida</taxon>
        <taxon>Plasmodiidae</taxon>
        <taxon>Plasmodium</taxon>
        <taxon>Plasmodium (Plasmodium)</taxon>
    </lineage>
</organism>
<keyword evidence="4" id="KW-0812">Transmembrane</keyword>
<feature type="transmembrane region" description="Helical" evidence="4">
    <location>
        <begin position="1761"/>
        <end position="1780"/>
    </location>
</feature>
<dbReference type="VEuPathDB" id="PlasmoDB:PVP01_1238200"/>
<proteinExistence type="predicted"/>
<gene>
    <name evidence="5" type="ORF">PVT01_120042300</name>
</gene>
<dbReference type="InterPro" id="IPR008250">
    <property type="entry name" value="ATPase_P-typ_transduc_dom_A_sf"/>
</dbReference>
<feature type="transmembrane region" description="Helical" evidence="4">
    <location>
        <begin position="1701"/>
        <end position="1722"/>
    </location>
</feature>
<feature type="region of interest" description="Disordered" evidence="3">
    <location>
        <begin position="959"/>
        <end position="1005"/>
    </location>
</feature>
<protein>
    <submittedName>
        <fullName evidence="5">Aminophospholipid transporter, putative</fullName>
    </submittedName>
</protein>
<feature type="compositionally biased region" description="Basic and acidic residues" evidence="3">
    <location>
        <begin position="1464"/>
        <end position="1479"/>
    </location>
</feature>
<accession>A0A1G4H1X2</accession>
<dbReference type="Gene3D" id="2.70.150.10">
    <property type="entry name" value="Calcium-transporting ATPase, cytoplasmic transduction domain A"/>
    <property type="match status" value="1"/>
</dbReference>
<evidence type="ECO:0000313" key="5">
    <source>
        <dbReference type="EMBL" id="SCO68761.1"/>
    </source>
</evidence>
<dbReference type="GO" id="GO:0005886">
    <property type="term" value="C:plasma membrane"/>
    <property type="evidence" value="ECO:0007669"/>
    <property type="project" value="TreeGrafter"/>
</dbReference>
<feature type="transmembrane region" description="Helical" evidence="4">
    <location>
        <begin position="882"/>
        <end position="902"/>
    </location>
</feature>
<feature type="compositionally biased region" description="Basic and acidic residues" evidence="3">
    <location>
        <begin position="779"/>
        <end position="799"/>
    </location>
</feature>
<dbReference type="VEuPathDB" id="PlasmoDB:PVW1_120052800"/>
<keyword evidence="4" id="KW-0472">Membrane</keyword>
<feature type="transmembrane region" description="Helical" evidence="4">
    <location>
        <begin position="683"/>
        <end position="700"/>
    </location>
</feature>
<keyword evidence="4" id="KW-1133">Transmembrane helix</keyword>
<dbReference type="SUPFAM" id="SSF81653">
    <property type="entry name" value="Calcium ATPase, transduction domain A"/>
    <property type="match status" value="1"/>
</dbReference>
<dbReference type="PANTHER" id="PTHR24092">
    <property type="entry name" value="PROBABLE PHOSPHOLIPID-TRANSPORTING ATPASE"/>
    <property type="match status" value="1"/>
</dbReference>
<evidence type="ECO:0000256" key="3">
    <source>
        <dbReference type="SAM" id="MobiDB-lite"/>
    </source>
</evidence>
<dbReference type="VEuPathDB" id="PlasmoDB:PVPAM_120043200"/>
<feature type="compositionally biased region" description="Basic and acidic residues" evidence="3">
    <location>
        <begin position="963"/>
        <end position="982"/>
    </location>
</feature>
<dbReference type="Proteomes" id="UP000196402">
    <property type="component" value="Chromosome 12"/>
</dbReference>
<evidence type="ECO:0000256" key="4">
    <source>
        <dbReference type="SAM" id="Phobius"/>
    </source>
</evidence>
<evidence type="ECO:0000256" key="2">
    <source>
        <dbReference type="ARBA" id="ARBA00022448"/>
    </source>
</evidence>